<keyword evidence="7" id="KW-0472">Membrane</keyword>
<keyword evidence="10" id="KW-1185">Reference proteome</keyword>
<keyword evidence="5" id="KW-0862">Zinc</keyword>
<evidence type="ECO:0000256" key="2">
    <source>
        <dbReference type="ARBA" id="ARBA00022670"/>
    </source>
</evidence>
<dbReference type="InterPro" id="IPR016047">
    <property type="entry name" value="M23ase_b-sheet_dom"/>
</dbReference>
<evidence type="ECO:0000256" key="3">
    <source>
        <dbReference type="ARBA" id="ARBA00022723"/>
    </source>
</evidence>
<dbReference type="SUPFAM" id="SSF51261">
    <property type="entry name" value="Duplicated hybrid motif"/>
    <property type="match status" value="1"/>
</dbReference>
<keyword evidence="6" id="KW-0482">Metalloprotease</keyword>
<sequence>MSQRQDSRVFGKKPKHSHTIIFASGESIRHITVRPWVAGLVMSVLGVMAIGYLGATSYLVLRDDLIGASMARQARMQHAYEDRIAALRSQVDRVTSRQLLDQQLMEEKVAELIARQNALSNRHGKIGPLLDRVGVSPDHVPIPVSNPKKQAALPAEPALAVTAKTARLAALASSPTLVTEPTAARINPLAYGADSNSTQRESVGERADRIFSSVTLSLKSIEREQIEKMQGLAINAFETASEIDEIIKSAGLPRPAIADSAVGGPFVRPNDPNAFEATLDDLDQALGRLDTVRRHARKLPIGIPAPGREITSRYGNRRDPFLGRLAFHGGIDFRTPTGTPIFATGSGIVVHAGRNGGYGKMVEIDHGNGITTRYAHLSTVEVREGDHLSAGTRIGKSGSTGRSTGPHLHYEVRRDGNAVDPMRFLKAAKKLKPLLVSN</sequence>
<dbReference type="InterPro" id="IPR011055">
    <property type="entry name" value="Dup_hybrid_motif"/>
</dbReference>
<evidence type="ECO:0000256" key="4">
    <source>
        <dbReference type="ARBA" id="ARBA00022801"/>
    </source>
</evidence>
<dbReference type="Proteomes" id="UP000219465">
    <property type="component" value="Unassembled WGS sequence"/>
</dbReference>
<keyword evidence="7" id="KW-1133">Transmembrane helix</keyword>
<keyword evidence="2" id="KW-0645">Protease</keyword>
<reference evidence="10" key="1">
    <citation type="submission" date="2017-08" db="EMBL/GenBank/DDBJ databases">
        <authorList>
            <person name="Varghese N."/>
            <person name="Submissions S."/>
        </authorList>
    </citation>
    <scope>NUCLEOTIDE SEQUENCE [LARGE SCALE GENOMIC DNA]</scope>
    <source>
        <strain evidence="10">KCTC 23107</strain>
    </source>
</reference>
<keyword evidence="7" id="KW-0812">Transmembrane</keyword>
<proteinExistence type="predicted"/>
<dbReference type="OrthoDB" id="9805070at2"/>
<dbReference type="GO" id="GO:0004222">
    <property type="term" value="F:metalloendopeptidase activity"/>
    <property type="evidence" value="ECO:0007669"/>
    <property type="project" value="TreeGrafter"/>
</dbReference>
<dbReference type="GO" id="GO:0046872">
    <property type="term" value="F:metal ion binding"/>
    <property type="evidence" value="ECO:0007669"/>
    <property type="project" value="UniProtKB-KW"/>
</dbReference>
<feature type="transmembrane region" description="Helical" evidence="7">
    <location>
        <begin position="36"/>
        <end position="61"/>
    </location>
</feature>
<evidence type="ECO:0000313" key="9">
    <source>
        <dbReference type="EMBL" id="SOE08512.1"/>
    </source>
</evidence>
<evidence type="ECO:0000259" key="8">
    <source>
        <dbReference type="Pfam" id="PF01551"/>
    </source>
</evidence>
<dbReference type="EMBL" id="OCPC01000001">
    <property type="protein sequence ID" value="SOE08512.1"/>
    <property type="molecule type" value="Genomic_DNA"/>
</dbReference>
<evidence type="ECO:0000256" key="6">
    <source>
        <dbReference type="ARBA" id="ARBA00023049"/>
    </source>
</evidence>
<comment type="cofactor">
    <cofactor evidence="1">
        <name>Zn(2+)</name>
        <dbReference type="ChEBI" id="CHEBI:29105"/>
    </cofactor>
</comment>
<evidence type="ECO:0000256" key="7">
    <source>
        <dbReference type="SAM" id="Phobius"/>
    </source>
</evidence>
<dbReference type="Pfam" id="PF01551">
    <property type="entry name" value="Peptidase_M23"/>
    <property type="match status" value="1"/>
</dbReference>
<name>A0A286HL67_9HYPH</name>
<keyword evidence="3" id="KW-0479">Metal-binding</keyword>
<dbReference type="CDD" id="cd12797">
    <property type="entry name" value="M23_peptidase"/>
    <property type="match status" value="1"/>
</dbReference>
<evidence type="ECO:0000256" key="1">
    <source>
        <dbReference type="ARBA" id="ARBA00001947"/>
    </source>
</evidence>
<dbReference type="Gene3D" id="2.70.70.10">
    <property type="entry name" value="Glucose Permease (Domain IIA)"/>
    <property type="match status" value="1"/>
</dbReference>
<dbReference type="AlphaFoldDB" id="A0A286HL67"/>
<protein>
    <submittedName>
        <fullName evidence="9">Murein DD-endopeptidase MepM/ murein hydrolase activator NlpD</fullName>
    </submittedName>
</protein>
<organism evidence="9 10">
    <name type="scientific">Hoeflea halophila</name>
    <dbReference type="NCBI Taxonomy" id="714899"/>
    <lineage>
        <taxon>Bacteria</taxon>
        <taxon>Pseudomonadati</taxon>
        <taxon>Pseudomonadota</taxon>
        <taxon>Alphaproteobacteria</taxon>
        <taxon>Hyphomicrobiales</taxon>
        <taxon>Rhizobiaceae</taxon>
        <taxon>Hoeflea</taxon>
    </lineage>
</organism>
<accession>A0A286HL67</accession>
<dbReference type="FunFam" id="2.70.70.10:FF:000006">
    <property type="entry name" value="M23 family peptidase"/>
    <property type="match status" value="1"/>
</dbReference>
<dbReference type="RefSeq" id="WP_097104227.1">
    <property type="nucleotide sequence ID" value="NZ_OCPC01000001.1"/>
</dbReference>
<dbReference type="PANTHER" id="PTHR21666">
    <property type="entry name" value="PEPTIDASE-RELATED"/>
    <property type="match status" value="1"/>
</dbReference>
<dbReference type="GO" id="GO:0006508">
    <property type="term" value="P:proteolysis"/>
    <property type="evidence" value="ECO:0007669"/>
    <property type="project" value="UniProtKB-KW"/>
</dbReference>
<feature type="domain" description="M23ase beta-sheet core" evidence="8">
    <location>
        <begin position="327"/>
        <end position="421"/>
    </location>
</feature>
<evidence type="ECO:0000256" key="5">
    <source>
        <dbReference type="ARBA" id="ARBA00022833"/>
    </source>
</evidence>
<evidence type="ECO:0000313" key="10">
    <source>
        <dbReference type="Proteomes" id="UP000219465"/>
    </source>
</evidence>
<gene>
    <name evidence="9" type="ORF">SAMN05877838_0234</name>
</gene>
<keyword evidence="4 9" id="KW-0378">Hydrolase</keyword>
<dbReference type="PANTHER" id="PTHR21666:SF288">
    <property type="entry name" value="CELL DIVISION PROTEIN YTFB"/>
    <property type="match status" value="1"/>
</dbReference>
<dbReference type="InterPro" id="IPR050570">
    <property type="entry name" value="Cell_wall_metabolism_enzyme"/>
</dbReference>